<feature type="binding site" evidence="6">
    <location>
        <position position="39"/>
    </location>
    <ligand>
        <name>ATP</name>
        <dbReference type="ChEBI" id="CHEBI:30616"/>
    </ligand>
</feature>
<dbReference type="InterPro" id="IPR017441">
    <property type="entry name" value="Protein_kinase_ATP_BS"/>
</dbReference>
<dbReference type="GO" id="GO:0004674">
    <property type="term" value="F:protein serine/threonine kinase activity"/>
    <property type="evidence" value="ECO:0007669"/>
    <property type="project" value="UniProtKB-KW"/>
</dbReference>
<dbReference type="EMBL" id="GEBQ01027195">
    <property type="protein sequence ID" value="JAT12782.1"/>
    <property type="molecule type" value="Transcribed_RNA"/>
</dbReference>
<evidence type="ECO:0000313" key="11">
    <source>
        <dbReference type="EMBL" id="JAT12782.1"/>
    </source>
</evidence>
<proteinExistence type="inferred from homology"/>
<protein>
    <recommendedName>
        <fullName evidence="9">Protein kinase domain-containing protein</fullName>
    </recommendedName>
</protein>
<dbReference type="EMBL" id="GEBQ01031906">
    <property type="protein sequence ID" value="JAT08071.1"/>
    <property type="molecule type" value="Transcribed_RNA"/>
</dbReference>
<dbReference type="GO" id="GO:0005524">
    <property type="term" value="F:ATP binding"/>
    <property type="evidence" value="ECO:0007669"/>
    <property type="project" value="UniProtKB-UniRule"/>
</dbReference>
<dbReference type="PROSITE" id="PS50011">
    <property type="entry name" value="PROTEIN_KINASE_DOM"/>
    <property type="match status" value="1"/>
</dbReference>
<accession>A0A1B6KMV8</accession>
<evidence type="ECO:0000256" key="3">
    <source>
        <dbReference type="ARBA" id="ARBA00022741"/>
    </source>
</evidence>
<evidence type="ECO:0000256" key="5">
    <source>
        <dbReference type="ARBA" id="ARBA00022840"/>
    </source>
</evidence>
<sequence length="471" mass="53841">MCSEFQSQYVILSKIGEGTFSEVLKCKKISTGNTLAVKKLRKEFKHFSEVKGLPEVFVLEKLPSHPNVLPMIEYMFDSQEGKLFMIFELMDMSLYDMIHARKRCLPENRVKHMFYQLLSGVDHLHANGIFHRDIKPENILIRKSVVKLADLGSIRGTHSQQPYTEYISTRWYRAPECILTAGNYGPKMDIWACGCVFYELLTSKPIFPGSDEIDQLTKIHRVVGTPSPRVVTKLRHKLRLGDVKFSPFPSVNLVMILPFTSDGGRDLLKRMLVYDPDVRINARRLLEHRYFSDLRLAETAESHRTKRLGSTSSALDLLLRNTKPQVYSHQRKKLTGTELVANSWAPSTKTSKVAVSQSKSKPTIRVSPNTTKRKPGLKLNRSPVNSSITKKVPTIRPGAKLLTEQKPLEQKIKTNTMGNLPAVKYTKHLQETKLTKSQIFGLRFNNTRSYLPPIPEQFELLSRKCNNRTNM</sequence>
<feature type="region of interest" description="Disordered" evidence="8">
    <location>
        <begin position="355"/>
        <end position="375"/>
    </location>
</feature>
<evidence type="ECO:0000256" key="4">
    <source>
        <dbReference type="ARBA" id="ARBA00022777"/>
    </source>
</evidence>
<dbReference type="InterPro" id="IPR000719">
    <property type="entry name" value="Prot_kinase_dom"/>
</dbReference>
<organism evidence="11">
    <name type="scientific">Graphocephala atropunctata</name>
    <dbReference type="NCBI Taxonomy" id="36148"/>
    <lineage>
        <taxon>Eukaryota</taxon>
        <taxon>Metazoa</taxon>
        <taxon>Ecdysozoa</taxon>
        <taxon>Arthropoda</taxon>
        <taxon>Hexapoda</taxon>
        <taxon>Insecta</taxon>
        <taxon>Pterygota</taxon>
        <taxon>Neoptera</taxon>
        <taxon>Paraneoptera</taxon>
        <taxon>Hemiptera</taxon>
        <taxon>Auchenorrhyncha</taxon>
        <taxon>Membracoidea</taxon>
        <taxon>Cicadellidae</taxon>
        <taxon>Cicadellinae</taxon>
        <taxon>Cicadellini</taxon>
        <taxon>Graphocephala</taxon>
    </lineage>
</organism>
<keyword evidence="3 6" id="KW-0547">Nucleotide-binding</keyword>
<dbReference type="PROSITE" id="PS00108">
    <property type="entry name" value="PROTEIN_KINASE_ST"/>
    <property type="match status" value="1"/>
</dbReference>
<dbReference type="InterPro" id="IPR011009">
    <property type="entry name" value="Kinase-like_dom_sf"/>
</dbReference>
<dbReference type="AlphaFoldDB" id="A0A1B6KMV8"/>
<name>A0A1B6KMV8_9HEMI</name>
<evidence type="ECO:0000259" key="9">
    <source>
        <dbReference type="PROSITE" id="PS50011"/>
    </source>
</evidence>
<feature type="compositionally biased region" description="Polar residues" evidence="8">
    <location>
        <begin position="355"/>
        <end position="370"/>
    </location>
</feature>
<dbReference type="Pfam" id="PF00069">
    <property type="entry name" value="Pkinase"/>
    <property type="match status" value="1"/>
</dbReference>
<feature type="domain" description="Protein kinase" evidence="9">
    <location>
        <begin position="9"/>
        <end position="291"/>
    </location>
</feature>
<reference evidence="11" key="1">
    <citation type="submission" date="2015-11" db="EMBL/GenBank/DDBJ databases">
        <title>De novo transcriptome assembly of four potential Pierce s Disease insect vectors from Arizona vineyards.</title>
        <authorList>
            <person name="Tassone E.E."/>
        </authorList>
    </citation>
    <scope>NUCLEOTIDE SEQUENCE</scope>
</reference>
<evidence type="ECO:0000256" key="8">
    <source>
        <dbReference type="SAM" id="MobiDB-lite"/>
    </source>
</evidence>
<evidence type="ECO:0000256" key="6">
    <source>
        <dbReference type="PROSITE-ProRule" id="PRU10141"/>
    </source>
</evidence>
<keyword evidence="2" id="KW-0808">Transferase</keyword>
<dbReference type="SMART" id="SM00220">
    <property type="entry name" value="S_TKc"/>
    <property type="match status" value="1"/>
</dbReference>
<keyword evidence="5 6" id="KW-0067">ATP-binding</keyword>
<dbReference type="FunFam" id="1.10.510.10:FF:000624">
    <property type="entry name" value="Mitogen-activated protein kinase"/>
    <property type="match status" value="1"/>
</dbReference>
<comment type="similarity">
    <text evidence="7">Belongs to the protein kinase superfamily.</text>
</comment>
<dbReference type="SUPFAM" id="SSF56112">
    <property type="entry name" value="Protein kinase-like (PK-like)"/>
    <property type="match status" value="1"/>
</dbReference>
<evidence type="ECO:0000256" key="7">
    <source>
        <dbReference type="RuleBase" id="RU000304"/>
    </source>
</evidence>
<dbReference type="PANTHER" id="PTHR24055">
    <property type="entry name" value="MITOGEN-ACTIVATED PROTEIN KINASE"/>
    <property type="match status" value="1"/>
</dbReference>
<dbReference type="Gene3D" id="3.30.200.20">
    <property type="entry name" value="Phosphorylase Kinase, domain 1"/>
    <property type="match status" value="1"/>
</dbReference>
<evidence type="ECO:0000313" key="10">
    <source>
        <dbReference type="EMBL" id="JAT08071.1"/>
    </source>
</evidence>
<dbReference type="Gene3D" id="1.10.510.10">
    <property type="entry name" value="Transferase(Phosphotransferase) domain 1"/>
    <property type="match status" value="1"/>
</dbReference>
<evidence type="ECO:0000256" key="1">
    <source>
        <dbReference type="ARBA" id="ARBA00022527"/>
    </source>
</evidence>
<evidence type="ECO:0000256" key="2">
    <source>
        <dbReference type="ARBA" id="ARBA00022679"/>
    </source>
</evidence>
<dbReference type="PROSITE" id="PS00107">
    <property type="entry name" value="PROTEIN_KINASE_ATP"/>
    <property type="match status" value="1"/>
</dbReference>
<dbReference type="InterPro" id="IPR008271">
    <property type="entry name" value="Ser/Thr_kinase_AS"/>
</dbReference>
<gene>
    <name evidence="10" type="ORF">g.3151</name>
    <name evidence="11" type="ORF">g.3152</name>
</gene>
<keyword evidence="1 7" id="KW-0723">Serine/threonine-protein kinase</keyword>
<keyword evidence="4" id="KW-0418">Kinase</keyword>
<dbReference type="InterPro" id="IPR050117">
    <property type="entry name" value="MAPK"/>
</dbReference>